<name>A0A0P6XPM4_9CHLR</name>
<dbReference type="EMBL" id="LGCM01000023">
    <property type="protein sequence ID" value="KPL85805.1"/>
    <property type="molecule type" value="Genomic_DNA"/>
</dbReference>
<dbReference type="InterPro" id="IPR043129">
    <property type="entry name" value="ATPase_NBD"/>
</dbReference>
<dbReference type="OrthoDB" id="9796533at2"/>
<dbReference type="PROSITE" id="PS01125">
    <property type="entry name" value="ROK"/>
    <property type="match status" value="1"/>
</dbReference>
<dbReference type="STRING" id="229921.ADN01_05670"/>
<evidence type="ECO:0008006" key="4">
    <source>
        <dbReference type="Google" id="ProtNLM"/>
    </source>
</evidence>
<dbReference type="InterPro" id="IPR036390">
    <property type="entry name" value="WH_DNA-bd_sf"/>
</dbReference>
<evidence type="ECO:0000313" key="3">
    <source>
        <dbReference type="Proteomes" id="UP000050501"/>
    </source>
</evidence>
<dbReference type="PANTHER" id="PTHR18964:SF149">
    <property type="entry name" value="BIFUNCTIONAL UDP-N-ACETYLGLUCOSAMINE 2-EPIMERASE_N-ACETYLMANNOSAMINE KINASE"/>
    <property type="match status" value="1"/>
</dbReference>
<proteinExistence type="inferred from homology"/>
<dbReference type="Pfam" id="PF00480">
    <property type="entry name" value="ROK"/>
    <property type="match status" value="1"/>
</dbReference>
<dbReference type="InterPro" id="IPR049874">
    <property type="entry name" value="ROK_cs"/>
</dbReference>
<dbReference type="SUPFAM" id="SSF46785">
    <property type="entry name" value="Winged helix' DNA-binding domain"/>
    <property type="match status" value="1"/>
</dbReference>
<dbReference type="Gene3D" id="3.30.420.40">
    <property type="match status" value="2"/>
</dbReference>
<dbReference type="InterPro" id="IPR036388">
    <property type="entry name" value="WH-like_DNA-bd_sf"/>
</dbReference>
<comment type="caution">
    <text evidence="2">The sequence shown here is derived from an EMBL/GenBank/DDBJ whole genome shotgun (WGS) entry which is preliminary data.</text>
</comment>
<reference evidence="2 3" key="1">
    <citation type="submission" date="2015-07" db="EMBL/GenBank/DDBJ databases">
        <title>Genome sequence of Levilinea saccharolytica DSM 16555.</title>
        <authorList>
            <person name="Hemp J."/>
            <person name="Ward L.M."/>
            <person name="Pace L.A."/>
            <person name="Fischer W.W."/>
        </authorList>
    </citation>
    <scope>NUCLEOTIDE SEQUENCE [LARGE SCALE GENOMIC DNA]</scope>
    <source>
        <strain evidence="2 3">KIBI-1</strain>
    </source>
</reference>
<dbReference type="Gene3D" id="1.10.10.10">
    <property type="entry name" value="Winged helix-like DNA-binding domain superfamily/Winged helix DNA-binding domain"/>
    <property type="match status" value="1"/>
</dbReference>
<protein>
    <recommendedName>
        <fullName evidence="4">ROK family transcriptional regulator</fullName>
    </recommendedName>
</protein>
<sequence>MASKKATHQQTKQLNRDLVLKLIFDHETISRAEVARLTKLTRATVSEIVTGLMEEGLVEEIGYGESIGGKAPILLSLVADSRYLIGLNLAKDKFVGAVVNLRGQIKEMLEFPVNERDGVQALQLVYQMLDQLTAKGWKPLVGIGIGTPGLVNTREGVVVNAVNLDWQDLPLAQLLEARYRLPVSILNDSQATAIGEFVYGQDHPADSNLIVITVKHGIGAGILIHGRLFQGDGGGAGEIGHVVVQEDGALCRCGNRGCLETIASAHAVVRRARALAGEYPQSPLAQNPAAGLAEIEAAWRAGDALAQRVMSDAAQYLGGAIAALVGVLNIQKIVLTGDLACFGAPWLEQVRAAAARVSLRRLAQQTTLDFGLLDIQACILGASAFMLLENYDLLFIKTND</sequence>
<keyword evidence="3" id="KW-1185">Reference proteome</keyword>
<evidence type="ECO:0000256" key="1">
    <source>
        <dbReference type="ARBA" id="ARBA00006479"/>
    </source>
</evidence>
<dbReference type="PANTHER" id="PTHR18964">
    <property type="entry name" value="ROK (REPRESSOR, ORF, KINASE) FAMILY"/>
    <property type="match status" value="1"/>
</dbReference>
<evidence type="ECO:0000313" key="2">
    <source>
        <dbReference type="EMBL" id="KPL85805.1"/>
    </source>
</evidence>
<dbReference type="RefSeq" id="WP_062417238.1">
    <property type="nucleotide sequence ID" value="NZ_DF967974.1"/>
</dbReference>
<comment type="similarity">
    <text evidence="1">Belongs to the ROK (NagC/XylR) family.</text>
</comment>
<dbReference type="InterPro" id="IPR000600">
    <property type="entry name" value="ROK"/>
</dbReference>
<dbReference type="AlphaFoldDB" id="A0A0P6XPM4"/>
<dbReference type="Proteomes" id="UP000050501">
    <property type="component" value="Unassembled WGS sequence"/>
</dbReference>
<dbReference type="SUPFAM" id="SSF53067">
    <property type="entry name" value="Actin-like ATPase domain"/>
    <property type="match status" value="1"/>
</dbReference>
<accession>A0A0P6XPM4</accession>
<organism evidence="2 3">
    <name type="scientific">Levilinea saccharolytica</name>
    <dbReference type="NCBI Taxonomy" id="229921"/>
    <lineage>
        <taxon>Bacteria</taxon>
        <taxon>Bacillati</taxon>
        <taxon>Chloroflexota</taxon>
        <taxon>Anaerolineae</taxon>
        <taxon>Anaerolineales</taxon>
        <taxon>Anaerolineaceae</taxon>
        <taxon>Levilinea</taxon>
    </lineage>
</organism>
<gene>
    <name evidence="2" type="ORF">ADN01_05670</name>
</gene>